<dbReference type="InterPro" id="IPR027417">
    <property type="entry name" value="P-loop_NTPase"/>
</dbReference>
<evidence type="ECO:0000313" key="5">
    <source>
        <dbReference type="EMBL" id="OWK38969.1"/>
    </source>
</evidence>
<dbReference type="SUPFAM" id="SSF52540">
    <property type="entry name" value="P-loop containing nucleoside triphosphate hydrolases"/>
    <property type="match status" value="2"/>
</dbReference>
<reference evidence="5" key="2">
    <citation type="journal article" date="2018" name="Appl. Environ. Microbiol.">
        <title>Genome Analysis of Fimbriiglobus ruber SP5(T), a Planctomycete with Confirmed Chitinolytic Capability.</title>
        <authorList>
            <person name="Ravin N.V."/>
            <person name="Rakitin A.L."/>
            <person name="Ivanova A.A."/>
            <person name="Beletsky A.V."/>
            <person name="Kulichevskaya I.S."/>
            <person name="Mardanov A.V."/>
            <person name="Dedysh S.N."/>
        </authorList>
    </citation>
    <scope>NUCLEOTIDE SEQUENCE</scope>
    <source>
        <strain evidence="5">SP5</strain>
    </source>
</reference>
<evidence type="ECO:0000313" key="4">
    <source>
        <dbReference type="EMBL" id="OWK38935.1"/>
    </source>
</evidence>
<evidence type="ECO:0000256" key="1">
    <source>
        <dbReference type="SAM" id="MobiDB-lite"/>
    </source>
</evidence>
<feature type="domain" description="TrwC relaxase" evidence="2">
    <location>
        <begin position="10"/>
        <end position="289"/>
    </location>
</feature>
<dbReference type="EMBL" id="NIDE01000012">
    <property type="protein sequence ID" value="OWK38969.1"/>
    <property type="molecule type" value="Genomic_DNA"/>
</dbReference>
<keyword evidence="6" id="KW-1185">Reference proteome</keyword>
<dbReference type="InterPro" id="IPR014059">
    <property type="entry name" value="TraI/TrwC_relax"/>
</dbReference>
<name>A0A225DP42_9BACT</name>
<dbReference type="RefSeq" id="WP_161967717.1">
    <property type="nucleotide sequence ID" value="NZ_NIDE01000012.1"/>
</dbReference>
<feature type="region of interest" description="Disordered" evidence="1">
    <location>
        <begin position="255"/>
        <end position="282"/>
    </location>
</feature>
<sequence>MLRIHQSASAAQAKQYYTQALDRTDYYARDGEQPGIWFGQGAERLGLAGEVSKEAFFALLENRQPGTQQRLTARDKGDQRRPGWDLVFSPPKSVSVLQALTGDERIREAMLTSAKETLAEIEAEAIATRLRRGGQQGIEPVSNLVASLFTHDTTRALGDNTPDPHDHIHAYVHNAAWIEREHRWQAIDTHALHIDRPYYEAAFEARLAARLAHDLGYHIERRSNGWEIAGVPQTVIDKMSRRTAEIEAEAKRRGITSAADKGQLGAKTRRAKGDPIPSGELRDNWLAKLTPDERQAIATTFNHARGPGGPQLGTTPLQALAHAADHHFERESTVPVKTLLTSALKFGVGAVTPESLREQFPRQGLLTAKADGRLRATAADVLAEEQAMLRFTRDGRGACDPLGGYGEPTFRRDDLNSGQKRAVTALLSSFDRVQILRGLAGVGKSTALGELRNAIEAQGRSVFAVAPSTGARDILRADGFHAETIAMLLTSEAQQKQLASGVLIVDEAGMVGSRDMARLFALAERQGARVILSGDSAQHRSPARGTALRLLEERGGLKPAGLTEILRQTGKLRDAVAALAGGHGEEGFDRLDAMGAINETPDAAQRYQLLARDYVDTLQQSKEALAIAPTHAEGEAVGTAIRTELKSRGLLGSNEHCLLRLENTNLTTAQRQDAAQYRDGDVVQFVQNVKGGWRKGDRATVVSHGESGVQVRTVSGEVKALPLAAAEKFQLYRTQELTVAAGDRIRFTLGGTTRDHKRLSNGRVATIAGFTPGGDVRLDNGWVVPKEFGHVASGWTVTSHASQGRTVKGRVFLAQSAASLPASNLSQFYVSVSRAKGGPGAVAIYTDDKFALRRAVARSDQPITATELLNPRAATTPAWASMLERVRRLAYHAKVYARLGLDHVREQLTAAQSHVVPREVSYER</sequence>
<dbReference type="InterPro" id="IPR014862">
    <property type="entry name" value="TrwC"/>
</dbReference>
<evidence type="ECO:0000313" key="6">
    <source>
        <dbReference type="Proteomes" id="UP000214646"/>
    </source>
</evidence>
<dbReference type="Pfam" id="PF13604">
    <property type="entry name" value="AAA_30"/>
    <property type="match status" value="1"/>
</dbReference>
<dbReference type="OrthoDB" id="1826980at2"/>
<dbReference type="InterPro" id="IPR040987">
    <property type="entry name" value="TraI_N"/>
</dbReference>
<dbReference type="Gene3D" id="3.40.50.300">
    <property type="entry name" value="P-loop containing nucleotide triphosphate hydrolases"/>
    <property type="match status" value="1"/>
</dbReference>
<evidence type="ECO:0000259" key="2">
    <source>
        <dbReference type="Pfam" id="PF08751"/>
    </source>
</evidence>
<dbReference type="NCBIfam" id="TIGR02686">
    <property type="entry name" value="relax_trwC"/>
    <property type="match status" value="1"/>
</dbReference>
<dbReference type="Proteomes" id="UP000214646">
    <property type="component" value="Unassembled WGS sequence"/>
</dbReference>
<comment type="caution">
    <text evidence="5">The sequence shown here is derived from an EMBL/GenBank/DDBJ whole genome shotgun (WGS) entry which is preliminary data.</text>
</comment>
<dbReference type="EMBL" id="NIDE01000012">
    <property type="protein sequence ID" value="OWK38935.1"/>
    <property type="molecule type" value="Genomic_DNA"/>
</dbReference>
<evidence type="ECO:0000259" key="3">
    <source>
        <dbReference type="Pfam" id="PF18272"/>
    </source>
</evidence>
<dbReference type="Pfam" id="PF08751">
    <property type="entry name" value="TrwC"/>
    <property type="match status" value="1"/>
</dbReference>
<protein>
    <submittedName>
        <fullName evidence="5">IncW plasmid conjugative relaxase protein TrwC (TraI)</fullName>
    </submittedName>
</protein>
<feature type="domain" description="TraI N-terminal subdomain" evidence="3">
    <location>
        <begin position="602"/>
        <end position="653"/>
    </location>
</feature>
<dbReference type="SUPFAM" id="SSF55464">
    <property type="entry name" value="Origin of replication-binding domain, RBD-like"/>
    <property type="match status" value="1"/>
</dbReference>
<dbReference type="AlphaFoldDB" id="A0A225DP42"/>
<dbReference type="Pfam" id="PF18272">
    <property type="entry name" value="ssDNA_TraI_N"/>
    <property type="match status" value="1"/>
</dbReference>
<accession>A0A225DP42</accession>
<gene>
    <name evidence="4" type="ORF">FRUB_06311</name>
    <name evidence="5" type="ORF">FRUB_06345</name>
</gene>
<organism evidence="5 6">
    <name type="scientific">Fimbriiglobus ruber</name>
    <dbReference type="NCBI Taxonomy" id="1908690"/>
    <lineage>
        <taxon>Bacteria</taxon>
        <taxon>Pseudomonadati</taxon>
        <taxon>Planctomycetota</taxon>
        <taxon>Planctomycetia</taxon>
        <taxon>Gemmatales</taxon>
        <taxon>Gemmataceae</taxon>
        <taxon>Fimbriiglobus</taxon>
    </lineage>
</organism>
<dbReference type="NCBIfam" id="NF041492">
    <property type="entry name" value="MobF"/>
    <property type="match status" value="1"/>
</dbReference>
<proteinExistence type="predicted"/>
<reference evidence="6" key="1">
    <citation type="submission" date="2017-06" db="EMBL/GenBank/DDBJ databases">
        <title>Genome analysis of Fimbriiglobus ruber SP5, the first member of the order Planctomycetales with confirmed chitinolytic capability.</title>
        <authorList>
            <person name="Ravin N.V."/>
            <person name="Rakitin A.L."/>
            <person name="Ivanova A.A."/>
            <person name="Beletsky A.V."/>
            <person name="Kulichevskaya I.S."/>
            <person name="Mardanov A.V."/>
            <person name="Dedysh S.N."/>
        </authorList>
    </citation>
    <scope>NUCLEOTIDE SEQUENCE [LARGE SCALE GENOMIC DNA]</scope>
    <source>
        <strain evidence="6">SP5</strain>
    </source>
</reference>